<evidence type="ECO:0000256" key="1">
    <source>
        <dbReference type="SAM" id="Phobius"/>
    </source>
</evidence>
<keyword evidence="1" id="KW-0812">Transmembrane</keyword>
<dbReference type="AlphaFoldDB" id="A0A2P2NIY4"/>
<protein>
    <submittedName>
        <fullName evidence="2">Uncharacterized protein</fullName>
    </submittedName>
</protein>
<name>A0A2P2NIY4_RHIMU</name>
<keyword evidence="1" id="KW-0472">Membrane</keyword>
<evidence type="ECO:0000313" key="2">
    <source>
        <dbReference type="EMBL" id="MBX42394.1"/>
    </source>
</evidence>
<dbReference type="EMBL" id="GGEC01061910">
    <property type="protein sequence ID" value="MBX42394.1"/>
    <property type="molecule type" value="Transcribed_RNA"/>
</dbReference>
<feature type="transmembrane region" description="Helical" evidence="1">
    <location>
        <begin position="26"/>
        <end position="43"/>
    </location>
</feature>
<organism evidence="2">
    <name type="scientific">Rhizophora mucronata</name>
    <name type="common">Asiatic mangrove</name>
    <dbReference type="NCBI Taxonomy" id="61149"/>
    <lineage>
        <taxon>Eukaryota</taxon>
        <taxon>Viridiplantae</taxon>
        <taxon>Streptophyta</taxon>
        <taxon>Embryophyta</taxon>
        <taxon>Tracheophyta</taxon>
        <taxon>Spermatophyta</taxon>
        <taxon>Magnoliopsida</taxon>
        <taxon>eudicotyledons</taxon>
        <taxon>Gunneridae</taxon>
        <taxon>Pentapetalae</taxon>
        <taxon>rosids</taxon>
        <taxon>fabids</taxon>
        <taxon>Malpighiales</taxon>
        <taxon>Rhizophoraceae</taxon>
        <taxon>Rhizophora</taxon>
    </lineage>
</organism>
<accession>A0A2P2NIY4</accession>
<keyword evidence="1" id="KW-1133">Transmembrane helix</keyword>
<reference evidence="2" key="1">
    <citation type="submission" date="2018-02" db="EMBL/GenBank/DDBJ databases">
        <title>Rhizophora mucronata_Transcriptome.</title>
        <authorList>
            <person name="Meera S.P."/>
            <person name="Sreeshan A."/>
            <person name="Augustine A."/>
        </authorList>
    </citation>
    <scope>NUCLEOTIDE SEQUENCE</scope>
    <source>
        <tissue evidence="2">Leaf</tissue>
    </source>
</reference>
<sequence length="53" mass="6096">MILISFSYCFVATVFSVPSYVNILQFSNILFLYFLSYFAQIYLPSSLNLAQPT</sequence>
<proteinExistence type="predicted"/>